<evidence type="ECO:0000256" key="2">
    <source>
        <dbReference type="SAM" id="MobiDB-lite"/>
    </source>
</evidence>
<feature type="compositionally biased region" description="Basic and acidic residues" evidence="2">
    <location>
        <begin position="84"/>
        <end position="96"/>
    </location>
</feature>
<dbReference type="InterPro" id="IPR046757">
    <property type="entry name" value="YL1_N"/>
</dbReference>
<feature type="region of interest" description="Disordered" evidence="2">
    <location>
        <begin position="171"/>
        <end position="190"/>
    </location>
</feature>
<name>A0A1Z5K3I6_FISSO</name>
<dbReference type="InterPro" id="IPR013272">
    <property type="entry name" value="Vps72/YL1_C"/>
</dbReference>
<feature type="region of interest" description="Disordered" evidence="2">
    <location>
        <begin position="354"/>
        <end position="500"/>
    </location>
</feature>
<feature type="compositionally biased region" description="Basic and acidic residues" evidence="2">
    <location>
        <begin position="405"/>
        <end position="420"/>
    </location>
</feature>
<dbReference type="OrthoDB" id="49520at2759"/>
<dbReference type="AlphaFoldDB" id="A0A1Z5K3I6"/>
<evidence type="ECO:0000256" key="1">
    <source>
        <dbReference type="ARBA" id="ARBA00006832"/>
    </source>
</evidence>
<dbReference type="Pfam" id="PF08265">
    <property type="entry name" value="YL1_C"/>
    <property type="match status" value="1"/>
</dbReference>
<keyword evidence="5" id="KW-1185">Reference proteome</keyword>
<feature type="domain" description="Vps72/YL1 C-terminal" evidence="3">
    <location>
        <begin position="322"/>
        <end position="351"/>
    </location>
</feature>
<organism evidence="4 5">
    <name type="scientific">Fistulifera solaris</name>
    <name type="common">Oleaginous diatom</name>
    <dbReference type="NCBI Taxonomy" id="1519565"/>
    <lineage>
        <taxon>Eukaryota</taxon>
        <taxon>Sar</taxon>
        <taxon>Stramenopiles</taxon>
        <taxon>Ochrophyta</taxon>
        <taxon>Bacillariophyta</taxon>
        <taxon>Bacillariophyceae</taxon>
        <taxon>Bacillariophycidae</taxon>
        <taxon>Naviculales</taxon>
        <taxon>Naviculaceae</taxon>
        <taxon>Fistulifera</taxon>
    </lineage>
</organism>
<sequence>MPVLDRERRSTAGKRMTELGGQEAEDDAAFWGHETWNEDSDNESFHSSDEDSEIKKDVFDSDFDESESDREEEDVAAGDEEDKEIARVDRKRKESKSTYSDVVVGKLARGKRMKGVKRIIGDGLNAGIVLNAPGVTPSVATLGPVVTSSTAVPTGSLSTTVASSFKPKVTLASTRPRRADQLPTSSKRTRAARIDATAAAGHASLAAQPPLTTSLSSSSPQTNNNKKKKRHRHTQEELLLEAAHETEGENIRWLLARKRYQEEQKDNEGRMEGRGRGPAGKLIMQYTSRRGYLNTITFPEMDHVPEILTRQDSQATKYPKPTYCVITGQKARYKDPRTGLGYYDLAAFKELRRRSDAGEPLDQRKPKARDSTNGSKANSIPANESKPSKLDTTVKGATGPNSSGLHKESSSLETDAKIDSSPKPSSISDAIRANDPGTSVAEPAASSNVSRQPAPRRRKPSAKVRAAKDVEIVTNAFRSPSPATISPSIPSQVPQENLVE</sequence>
<accession>A0A1Z5K3I6</accession>
<protein>
    <recommendedName>
        <fullName evidence="3">Vps72/YL1 C-terminal domain-containing protein</fullName>
    </recommendedName>
</protein>
<feature type="compositionally biased region" description="Acidic residues" evidence="2">
    <location>
        <begin position="60"/>
        <end position="83"/>
    </location>
</feature>
<feature type="compositionally biased region" description="Basic and acidic residues" evidence="2">
    <location>
        <begin position="43"/>
        <end position="59"/>
    </location>
</feature>
<proteinExistence type="inferred from homology"/>
<dbReference type="Pfam" id="PF05764">
    <property type="entry name" value="YL1"/>
    <property type="match status" value="1"/>
</dbReference>
<comment type="caution">
    <text evidence="4">The sequence shown here is derived from an EMBL/GenBank/DDBJ whole genome shotgun (WGS) entry which is preliminary data.</text>
</comment>
<feature type="compositionally biased region" description="Low complexity" evidence="2">
    <location>
        <begin position="421"/>
        <end position="431"/>
    </location>
</feature>
<feature type="compositionally biased region" description="Basic and acidic residues" evidence="2">
    <location>
        <begin position="354"/>
        <end position="370"/>
    </location>
</feature>
<dbReference type="EMBL" id="BDSP01000152">
    <property type="protein sequence ID" value="GAX20813.1"/>
    <property type="molecule type" value="Genomic_DNA"/>
</dbReference>
<feature type="compositionally biased region" description="Low complexity" evidence="2">
    <location>
        <begin position="479"/>
        <end position="491"/>
    </location>
</feature>
<feature type="compositionally biased region" description="Low complexity" evidence="2">
    <location>
        <begin position="199"/>
        <end position="224"/>
    </location>
</feature>
<evidence type="ECO:0000313" key="5">
    <source>
        <dbReference type="Proteomes" id="UP000198406"/>
    </source>
</evidence>
<feature type="region of interest" description="Disordered" evidence="2">
    <location>
        <begin position="1"/>
        <end position="99"/>
    </location>
</feature>
<dbReference type="Proteomes" id="UP000198406">
    <property type="component" value="Unassembled WGS sequence"/>
</dbReference>
<feature type="compositionally biased region" description="Polar residues" evidence="2">
    <location>
        <begin position="371"/>
        <end position="382"/>
    </location>
</feature>
<dbReference type="GO" id="GO:0005634">
    <property type="term" value="C:nucleus"/>
    <property type="evidence" value="ECO:0007669"/>
    <property type="project" value="TreeGrafter"/>
</dbReference>
<feature type="region of interest" description="Disordered" evidence="2">
    <location>
        <begin position="199"/>
        <end position="234"/>
    </location>
</feature>
<gene>
    <name evidence="4" type="ORF">FisN_7Hh126</name>
</gene>
<feature type="compositionally biased region" description="Basic and acidic residues" evidence="2">
    <location>
        <begin position="1"/>
        <end position="10"/>
    </location>
</feature>
<dbReference type="PANTHER" id="PTHR13275">
    <property type="entry name" value="YL-1 PROTEIN TRANSCRIPTION FACTOR-LIKE 1"/>
    <property type="match status" value="1"/>
</dbReference>
<evidence type="ECO:0000313" key="4">
    <source>
        <dbReference type="EMBL" id="GAX20813.1"/>
    </source>
</evidence>
<evidence type="ECO:0000259" key="3">
    <source>
        <dbReference type="SMART" id="SM00993"/>
    </source>
</evidence>
<comment type="similarity">
    <text evidence="1">Belongs to the VPS72/YL1 family.</text>
</comment>
<dbReference type="PANTHER" id="PTHR13275:SF4">
    <property type="entry name" value="VACUOLAR PROTEIN SORTING-ASSOCIATED PROTEIN 72 HOMOLOG"/>
    <property type="match status" value="1"/>
</dbReference>
<dbReference type="InParanoid" id="A0A1Z5K3I6"/>
<reference evidence="4 5" key="1">
    <citation type="journal article" date="2015" name="Plant Cell">
        <title>Oil accumulation by the oleaginous diatom Fistulifera solaris as revealed by the genome and transcriptome.</title>
        <authorList>
            <person name="Tanaka T."/>
            <person name="Maeda Y."/>
            <person name="Veluchamy A."/>
            <person name="Tanaka M."/>
            <person name="Abida H."/>
            <person name="Marechal E."/>
            <person name="Bowler C."/>
            <person name="Muto M."/>
            <person name="Sunaga Y."/>
            <person name="Tanaka M."/>
            <person name="Yoshino T."/>
            <person name="Taniguchi T."/>
            <person name="Fukuda Y."/>
            <person name="Nemoto M."/>
            <person name="Matsumoto M."/>
            <person name="Wong P.S."/>
            <person name="Aburatani S."/>
            <person name="Fujibuchi W."/>
        </authorList>
    </citation>
    <scope>NUCLEOTIDE SEQUENCE [LARGE SCALE GENOMIC DNA]</scope>
    <source>
        <strain evidence="4 5">JPCC DA0580</strain>
    </source>
</reference>
<dbReference type="SMART" id="SM00993">
    <property type="entry name" value="YL1_C"/>
    <property type="match status" value="1"/>
</dbReference>